<proteinExistence type="predicted"/>
<dbReference type="AlphaFoldDB" id="A0AAE1NLR9"/>
<reference evidence="2" key="1">
    <citation type="submission" date="2023-11" db="EMBL/GenBank/DDBJ databases">
        <title>Genome assemblies of two species of porcelain crab, Petrolisthes cinctipes and Petrolisthes manimaculis (Anomura: Porcellanidae).</title>
        <authorList>
            <person name="Angst P."/>
        </authorList>
    </citation>
    <scope>NUCLEOTIDE SEQUENCE</scope>
    <source>
        <strain evidence="2">PB745_02</strain>
        <tissue evidence="2">Gill</tissue>
    </source>
</reference>
<dbReference type="EMBL" id="JAWZYT010005156">
    <property type="protein sequence ID" value="KAK4291419.1"/>
    <property type="molecule type" value="Genomic_DNA"/>
</dbReference>
<keyword evidence="3" id="KW-1185">Reference proteome</keyword>
<accession>A0AAE1NLR9</accession>
<evidence type="ECO:0000313" key="2">
    <source>
        <dbReference type="EMBL" id="KAK4291419.1"/>
    </source>
</evidence>
<organism evidence="2 3">
    <name type="scientific">Petrolisthes manimaculis</name>
    <dbReference type="NCBI Taxonomy" id="1843537"/>
    <lineage>
        <taxon>Eukaryota</taxon>
        <taxon>Metazoa</taxon>
        <taxon>Ecdysozoa</taxon>
        <taxon>Arthropoda</taxon>
        <taxon>Crustacea</taxon>
        <taxon>Multicrustacea</taxon>
        <taxon>Malacostraca</taxon>
        <taxon>Eumalacostraca</taxon>
        <taxon>Eucarida</taxon>
        <taxon>Decapoda</taxon>
        <taxon>Pleocyemata</taxon>
        <taxon>Anomura</taxon>
        <taxon>Galatheoidea</taxon>
        <taxon>Porcellanidae</taxon>
        <taxon>Petrolisthes</taxon>
    </lineage>
</organism>
<feature type="compositionally biased region" description="Polar residues" evidence="1">
    <location>
        <begin position="77"/>
        <end position="88"/>
    </location>
</feature>
<gene>
    <name evidence="2" type="ORF">Pmani_035754</name>
</gene>
<protein>
    <submittedName>
        <fullName evidence="2">Uncharacterized protein</fullName>
    </submittedName>
</protein>
<sequence length="88" mass="10097">MLISFLLQGWLANVCREREMTLKPFILKFLPAASTSLCDSAADFELYSTVSKSQRRWEGWHEYGGQSSRGDTHWASRRNQISRDVQSG</sequence>
<feature type="region of interest" description="Disordered" evidence="1">
    <location>
        <begin position="61"/>
        <end position="88"/>
    </location>
</feature>
<comment type="caution">
    <text evidence="2">The sequence shown here is derived from an EMBL/GenBank/DDBJ whole genome shotgun (WGS) entry which is preliminary data.</text>
</comment>
<evidence type="ECO:0000256" key="1">
    <source>
        <dbReference type="SAM" id="MobiDB-lite"/>
    </source>
</evidence>
<name>A0AAE1NLR9_9EUCA</name>
<evidence type="ECO:0000313" key="3">
    <source>
        <dbReference type="Proteomes" id="UP001292094"/>
    </source>
</evidence>
<dbReference type="Proteomes" id="UP001292094">
    <property type="component" value="Unassembled WGS sequence"/>
</dbReference>